<evidence type="ECO:0000313" key="3">
    <source>
        <dbReference type="Proteomes" id="UP000714275"/>
    </source>
</evidence>
<dbReference type="AlphaFoldDB" id="A0A9P6ZHG1"/>
<accession>A0A9P6ZHG1</accession>
<name>A0A9P6ZHG1_9AGAM</name>
<comment type="caution">
    <text evidence="2">The sequence shown here is derived from an EMBL/GenBank/DDBJ whole genome shotgun (WGS) entry which is preliminary data.</text>
</comment>
<evidence type="ECO:0000313" key="2">
    <source>
        <dbReference type="EMBL" id="KAG1766483.1"/>
    </source>
</evidence>
<feature type="region of interest" description="Disordered" evidence="1">
    <location>
        <begin position="353"/>
        <end position="573"/>
    </location>
</feature>
<evidence type="ECO:0000256" key="1">
    <source>
        <dbReference type="SAM" id="MobiDB-lite"/>
    </source>
</evidence>
<feature type="region of interest" description="Disordered" evidence="1">
    <location>
        <begin position="1"/>
        <end position="20"/>
    </location>
</feature>
<dbReference type="Proteomes" id="UP000714275">
    <property type="component" value="Unassembled WGS sequence"/>
</dbReference>
<sequence>MAGSSSETDEEAPKQLPLTEEEVAVLEGYLEQWDSTSGKERNVVWGEATKEARLQAPPMDAALLKSQKTSLRKKELLKKIEDKTGVKPREQGMMNHYSKYLTEMVESLTEEEVKEATETALQWNKQGVPPEVQANIVRRKSDNILLYVAKEMFKRAGMRLFMLSAWKTEKGKLMVSSHNYNDEVRKGESFSKCSDWQTILPEWEAYARKQFDANDLDDLVVKKGRKDNAYALEMGEDGFPILPNHAEMDSDTRKAVVRAFLNWHYPMTEDCSGKPKDPVPWKEVIPRQEELIPPPYLPDGRTIREPSRMNQHKATELLDFWYNRQQTCRDIVFEFYGWWSKADKEVKPPVNVIRGKGKTRTRTKRKSAVQMVDSDSSGDEDNNQVPKAKSIYKTAVPKTKGMTKPTKQDPKSKSRVNQEGSEDEFNAPDSSEESSDDDVPAVGKGNAKKTHLRKQPAVPAHVNPALPGRPSVVQPTAAVGPASRPGGALRSKLGDPSKQTAGEPRRGKKHGVEVVLQGSPEKRVRVETNRKKRSAEDLLEGSPAKRTRSKTTDVPPKRSKKPNSRYTTNFVWS</sequence>
<organism evidence="2 3">
    <name type="scientific">Suillus placidus</name>
    <dbReference type="NCBI Taxonomy" id="48579"/>
    <lineage>
        <taxon>Eukaryota</taxon>
        <taxon>Fungi</taxon>
        <taxon>Dikarya</taxon>
        <taxon>Basidiomycota</taxon>
        <taxon>Agaricomycotina</taxon>
        <taxon>Agaricomycetes</taxon>
        <taxon>Agaricomycetidae</taxon>
        <taxon>Boletales</taxon>
        <taxon>Suillineae</taxon>
        <taxon>Suillaceae</taxon>
        <taxon>Suillus</taxon>
    </lineage>
</organism>
<feature type="compositionally biased region" description="Acidic residues" evidence="1">
    <location>
        <begin position="420"/>
        <end position="439"/>
    </location>
</feature>
<dbReference type="EMBL" id="JABBWD010000095">
    <property type="protein sequence ID" value="KAG1766483.1"/>
    <property type="molecule type" value="Genomic_DNA"/>
</dbReference>
<gene>
    <name evidence="2" type="ORF">EV702DRAFT_1050658</name>
</gene>
<dbReference type="OrthoDB" id="2677129at2759"/>
<reference evidence="2" key="1">
    <citation type="journal article" date="2020" name="New Phytol.">
        <title>Comparative genomics reveals dynamic genome evolution in host specialist ectomycorrhizal fungi.</title>
        <authorList>
            <person name="Lofgren L.A."/>
            <person name="Nguyen N.H."/>
            <person name="Vilgalys R."/>
            <person name="Ruytinx J."/>
            <person name="Liao H.L."/>
            <person name="Branco S."/>
            <person name="Kuo A."/>
            <person name="LaButti K."/>
            <person name="Lipzen A."/>
            <person name="Andreopoulos W."/>
            <person name="Pangilinan J."/>
            <person name="Riley R."/>
            <person name="Hundley H."/>
            <person name="Na H."/>
            <person name="Barry K."/>
            <person name="Grigoriev I.V."/>
            <person name="Stajich J.E."/>
            <person name="Kennedy P.G."/>
        </authorList>
    </citation>
    <scope>NUCLEOTIDE SEQUENCE</scope>
    <source>
        <strain evidence="2">DOB743</strain>
    </source>
</reference>
<keyword evidence="3" id="KW-1185">Reference proteome</keyword>
<feature type="compositionally biased region" description="Basic and acidic residues" evidence="1">
    <location>
        <begin position="520"/>
        <end position="529"/>
    </location>
</feature>
<feature type="compositionally biased region" description="Polar residues" evidence="1">
    <location>
        <begin position="564"/>
        <end position="573"/>
    </location>
</feature>
<protein>
    <submittedName>
        <fullName evidence="2">Uncharacterized protein</fullName>
    </submittedName>
</protein>
<feature type="compositionally biased region" description="Basic residues" evidence="1">
    <location>
        <begin position="355"/>
        <end position="367"/>
    </location>
</feature>
<proteinExistence type="predicted"/>